<evidence type="ECO:0000313" key="8">
    <source>
        <dbReference type="Proteomes" id="UP001597216"/>
    </source>
</evidence>
<accession>A0ABW3SVP8</accession>
<dbReference type="PANTHER" id="PTHR35008:SF9">
    <property type="entry name" value="CYTOCHROME C DOMAIN-CONTAINING PROTEIN"/>
    <property type="match status" value="1"/>
</dbReference>
<reference evidence="8" key="1">
    <citation type="journal article" date="2019" name="Int. J. Syst. Evol. Microbiol.">
        <title>The Global Catalogue of Microorganisms (GCM) 10K type strain sequencing project: providing services to taxonomists for standard genome sequencing and annotation.</title>
        <authorList>
            <consortium name="The Broad Institute Genomics Platform"/>
            <consortium name="The Broad Institute Genome Sequencing Center for Infectious Disease"/>
            <person name="Wu L."/>
            <person name="Ma J."/>
        </authorList>
    </citation>
    <scope>NUCLEOTIDE SEQUENCE [LARGE SCALE GENOMIC DNA]</scope>
    <source>
        <strain evidence="8">CCUG 55074</strain>
    </source>
</reference>
<dbReference type="Gene3D" id="1.10.760.10">
    <property type="entry name" value="Cytochrome c-like domain"/>
    <property type="match status" value="1"/>
</dbReference>
<keyword evidence="3 4" id="KW-0408">Iron</keyword>
<dbReference type="SUPFAM" id="SSF46626">
    <property type="entry name" value="Cytochrome c"/>
    <property type="match status" value="1"/>
</dbReference>
<gene>
    <name evidence="7" type="ORF">ACFQ27_00255</name>
</gene>
<keyword evidence="2 4" id="KW-0479">Metal-binding</keyword>
<keyword evidence="5" id="KW-0732">Signal</keyword>
<evidence type="ECO:0000313" key="7">
    <source>
        <dbReference type="EMBL" id="MFD1188994.1"/>
    </source>
</evidence>
<feature type="chain" id="PRO_5046597281" evidence="5">
    <location>
        <begin position="24"/>
        <end position="138"/>
    </location>
</feature>
<keyword evidence="8" id="KW-1185">Reference proteome</keyword>
<organism evidence="7 8">
    <name type="scientific">Phenylobacterium conjunctum</name>
    <dbReference type="NCBI Taxonomy" id="1298959"/>
    <lineage>
        <taxon>Bacteria</taxon>
        <taxon>Pseudomonadati</taxon>
        <taxon>Pseudomonadota</taxon>
        <taxon>Alphaproteobacteria</taxon>
        <taxon>Caulobacterales</taxon>
        <taxon>Caulobacteraceae</taxon>
        <taxon>Phenylobacterium</taxon>
    </lineage>
</organism>
<dbReference type="Pfam" id="PF13442">
    <property type="entry name" value="Cytochrome_CBB3"/>
    <property type="match status" value="1"/>
</dbReference>
<name>A0ABW3SVP8_9CAUL</name>
<dbReference type="EMBL" id="JBHTLQ010000001">
    <property type="protein sequence ID" value="MFD1188994.1"/>
    <property type="molecule type" value="Genomic_DNA"/>
</dbReference>
<protein>
    <submittedName>
        <fullName evidence="7">Cytochrome c</fullName>
    </submittedName>
</protein>
<evidence type="ECO:0000259" key="6">
    <source>
        <dbReference type="PROSITE" id="PS51007"/>
    </source>
</evidence>
<evidence type="ECO:0000256" key="4">
    <source>
        <dbReference type="PROSITE-ProRule" id="PRU00433"/>
    </source>
</evidence>
<feature type="signal peptide" evidence="5">
    <location>
        <begin position="1"/>
        <end position="23"/>
    </location>
</feature>
<dbReference type="PANTHER" id="PTHR35008">
    <property type="entry name" value="BLL4482 PROTEIN-RELATED"/>
    <property type="match status" value="1"/>
</dbReference>
<dbReference type="Proteomes" id="UP001597216">
    <property type="component" value="Unassembled WGS sequence"/>
</dbReference>
<dbReference type="InterPro" id="IPR036909">
    <property type="entry name" value="Cyt_c-like_dom_sf"/>
</dbReference>
<dbReference type="PROSITE" id="PS51007">
    <property type="entry name" value="CYTC"/>
    <property type="match status" value="1"/>
</dbReference>
<proteinExistence type="predicted"/>
<evidence type="ECO:0000256" key="2">
    <source>
        <dbReference type="ARBA" id="ARBA00022723"/>
    </source>
</evidence>
<keyword evidence="1 4" id="KW-0349">Heme</keyword>
<dbReference type="RefSeq" id="WP_374345657.1">
    <property type="nucleotide sequence ID" value="NZ_JBHTLQ010000001.1"/>
</dbReference>
<evidence type="ECO:0000256" key="3">
    <source>
        <dbReference type="ARBA" id="ARBA00023004"/>
    </source>
</evidence>
<comment type="caution">
    <text evidence="7">The sequence shown here is derived from an EMBL/GenBank/DDBJ whole genome shotgun (WGS) entry which is preliminary data.</text>
</comment>
<sequence length="138" mass="13858">MTRLVKSGLVLAAALVLAAPALADEPGPGGSKPPVPKTGAEVYTMVCQSCHMAGGAGAKGAGMIPALANNPKLKVAAYPIVMVAKGRGGMPWFNDTLSADQMAAVITYIRTNFGNAYAEPVTAADVAKLSPKPAAGGH</sequence>
<dbReference type="InterPro" id="IPR009056">
    <property type="entry name" value="Cyt_c-like_dom"/>
</dbReference>
<evidence type="ECO:0000256" key="1">
    <source>
        <dbReference type="ARBA" id="ARBA00022617"/>
    </source>
</evidence>
<feature type="domain" description="Cytochrome c" evidence="6">
    <location>
        <begin position="34"/>
        <end position="113"/>
    </location>
</feature>
<dbReference type="InterPro" id="IPR051459">
    <property type="entry name" value="Cytochrome_c-type_DH"/>
</dbReference>
<evidence type="ECO:0000256" key="5">
    <source>
        <dbReference type="SAM" id="SignalP"/>
    </source>
</evidence>